<evidence type="ECO:0000313" key="1">
    <source>
        <dbReference type="EMBL" id="KDQ08220.1"/>
    </source>
</evidence>
<reference evidence="2" key="1">
    <citation type="journal article" date="2014" name="Proc. Natl. Acad. Sci. U.S.A.">
        <title>Extensive sampling of basidiomycete genomes demonstrates inadequacy of the white-rot/brown-rot paradigm for wood decay fungi.</title>
        <authorList>
            <person name="Riley R."/>
            <person name="Salamov A.A."/>
            <person name="Brown D.W."/>
            <person name="Nagy L.G."/>
            <person name="Floudas D."/>
            <person name="Held B.W."/>
            <person name="Levasseur A."/>
            <person name="Lombard V."/>
            <person name="Morin E."/>
            <person name="Otillar R."/>
            <person name="Lindquist E.A."/>
            <person name="Sun H."/>
            <person name="LaButti K.M."/>
            <person name="Schmutz J."/>
            <person name="Jabbour D."/>
            <person name="Luo H."/>
            <person name="Baker S.E."/>
            <person name="Pisabarro A.G."/>
            <person name="Walton J.D."/>
            <person name="Blanchette R.A."/>
            <person name="Henrissat B."/>
            <person name="Martin F."/>
            <person name="Cullen D."/>
            <person name="Hibbett D.S."/>
            <person name="Grigoriev I.V."/>
        </authorList>
    </citation>
    <scope>NUCLEOTIDE SEQUENCE [LARGE SCALE GENOMIC DNA]</scope>
    <source>
        <strain evidence="2">FD-172 SS1</strain>
    </source>
</reference>
<proteinExistence type="predicted"/>
<dbReference type="InterPro" id="IPR009057">
    <property type="entry name" value="Homeodomain-like_sf"/>
</dbReference>
<organism evidence="1 2">
    <name type="scientific">Botryobasidium botryosum (strain FD-172 SS1)</name>
    <dbReference type="NCBI Taxonomy" id="930990"/>
    <lineage>
        <taxon>Eukaryota</taxon>
        <taxon>Fungi</taxon>
        <taxon>Dikarya</taxon>
        <taxon>Basidiomycota</taxon>
        <taxon>Agaricomycotina</taxon>
        <taxon>Agaricomycetes</taxon>
        <taxon>Cantharellales</taxon>
        <taxon>Botryobasidiaceae</taxon>
        <taxon>Botryobasidium</taxon>
    </lineage>
</organism>
<dbReference type="InParanoid" id="A0A067M0L8"/>
<dbReference type="SUPFAM" id="SSF46689">
    <property type="entry name" value="Homeodomain-like"/>
    <property type="match status" value="1"/>
</dbReference>
<gene>
    <name evidence="1" type="ORF">BOTBODRAFT_91589</name>
</gene>
<dbReference type="OrthoDB" id="3255572at2759"/>
<dbReference type="Proteomes" id="UP000027195">
    <property type="component" value="Unassembled WGS sequence"/>
</dbReference>
<accession>A0A067M0L8</accession>
<evidence type="ECO:0000313" key="2">
    <source>
        <dbReference type="Proteomes" id="UP000027195"/>
    </source>
</evidence>
<feature type="non-terminal residue" evidence="1">
    <location>
        <position position="200"/>
    </location>
</feature>
<name>A0A067M0L8_BOTB1</name>
<dbReference type="EMBL" id="KL198093">
    <property type="protein sequence ID" value="KDQ08220.1"/>
    <property type="molecule type" value="Genomic_DNA"/>
</dbReference>
<protein>
    <submittedName>
        <fullName evidence="1">Uncharacterized protein</fullName>
    </submittedName>
</protein>
<dbReference type="PANTHER" id="PTHR46564">
    <property type="entry name" value="TRANSPOSASE"/>
    <property type="match status" value="1"/>
</dbReference>
<sequence>MVYRHISPDLKELAVALLADGSSHREVADFLDVAINSISNWSTLLSDTGAVVRPPSSIRGRPRLLSARILDAIALLLREHPTLYLDELARWISTHYNVTISLSTLQHNLRDTGLTNKVVQKAPIERDAVRREAWVDYMSTYYVARQLVFVDESSVDNRTLHRNRGWAPAGERALPKMNPFPAENSVLVLDNCSIHKSAYL</sequence>
<dbReference type="HOGENOM" id="CLU_056788_1_6_1"/>
<dbReference type="STRING" id="930990.A0A067M0L8"/>
<dbReference type="AlphaFoldDB" id="A0A067M0L8"/>
<dbReference type="PANTHER" id="PTHR46564:SF1">
    <property type="entry name" value="TRANSPOSASE"/>
    <property type="match status" value="1"/>
</dbReference>
<keyword evidence="2" id="KW-1185">Reference proteome</keyword>